<accession>A0AB36CJF3</accession>
<dbReference type="Pfam" id="PF13845">
    <property type="entry name" value="Septum_form"/>
    <property type="match status" value="1"/>
</dbReference>
<feature type="region of interest" description="Disordered" evidence="1">
    <location>
        <begin position="310"/>
        <end position="373"/>
    </location>
</feature>
<dbReference type="AlphaFoldDB" id="A0AB36CJF3"/>
<dbReference type="Proteomes" id="UP000544551">
    <property type="component" value="Unassembled WGS sequence"/>
</dbReference>
<dbReference type="RefSeq" id="WP_168969308.1">
    <property type="nucleotide sequence ID" value="NZ_JABAFZ010000003.1"/>
</dbReference>
<dbReference type="EMBL" id="JABAFZ010000003">
    <property type="protein sequence ID" value="NME88950.1"/>
    <property type="molecule type" value="Genomic_DNA"/>
</dbReference>
<organism evidence="4 5">
    <name type="scientific">Corynebacterium stationis</name>
    <dbReference type="NCBI Taxonomy" id="1705"/>
    <lineage>
        <taxon>Bacteria</taxon>
        <taxon>Bacillati</taxon>
        <taxon>Actinomycetota</taxon>
        <taxon>Actinomycetes</taxon>
        <taxon>Mycobacteriales</taxon>
        <taxon>Corynebacteriaceae</taxon>
        <taxon>Corynebacterium</taxon>
    </lineage>
</organism>
<evidence type="ECO:0000259" key="3">
    <source>
        <dbReference type="Pfam" id="PF13845"/>
    </source>
</evidence>
<evidence type="ECO:0000313" key="4">
    <source>
        <dbReference type="EMBL" id="NME88950.1"/>
    </source>
</evidence>
<feature type="signal peptide" evidence="2">
    <location>
        <begin position="1"/>
        <end position="26"/>
    </location>
</feature>
<proteinExistence type="predicted"/>
<name>A0AB36CJF3_9CORY</name>
<comment type="caution">
    <text evidence="4">The sequence shown here is derived from an EMBL/GenBank/DDBJ whole genome shotgun (WGS) entry which is preliminary data.</text>
</comment>
<protein>
    <submittedName>
        <fullName evidence="4">Septum formation family protein</fullName>
    </submittedName>
</protein>
<evidence type="ECO:0000256" key="1">
    <source>
        <dbReference type="SAM" id="MobiDB-lite"/>
    </source>
</evidence>
<feature type="domain" description="Septum formation-related" evidence="3">
    <location>
        <begin position="71"/>
        <end position="296"/>
    </location>
</feature>
<gene>
    <name evidence="4" type="ORF">HF853_04520</name>
</gene>
<evidence type="ECO:0000256" key="2">
    <source>
        <dbReference type="SAM" id="SignalP"/>
    </source>
</evidence>
<feature type="compositionally biased region" description="Polar residues" evidence="1">
    <location>
        <begin position="343"/>
        <end position="360"/>
    </location>
</feature>
<sequence length="373" mass="39456">MTTASTSKAWRSAAAPRIALVAAACAAAFLGTYDYVSGNAAQIAAESDVINTTTSAPSPGNSSTPFTEASAGDCVTWDVGSDGNFSNFNVTDCADEHRFEVATVENLAIYPTSEFGPEAEIPDLDRQAQLREELCQGSTLNYLDGQFDPAGKYSIAPILPPADAWANGDRTMLCGLQTTNEEGIPQRTEGRVSEVDQANIAQPGECREISDDQVLRTVDCAQPHQMETISVVNLAEEFSRGTPSIDDQNDFLASRCADDAIAYLGDEENLYQSTLQPYWGTISETSWNGGTRSVNCSLIHAGDDGDSFSEIVGTATDGRDGFTINGKAPEKQPERNPLRGSEDNNSPAPSTPASGDSTSGDPAASEPEATPAQ</sequence>
<dbReference type="InterPro" id="IPR026004">
    <property type="entry name" value="Septum_form"/>
</dbReference>
<reference evidence="4 5" key="1">
    <citation type="submission" date="2020-04" db="EMBL/GenBank/DDBJ databases">
        <authorList>
            <person name="Hitch T.C.A."/>
            <person name="Wylensek D."/>
            <person name="Clavel T."/>
        </authorList>
    </citation>
    <scope>NUCLEOTIDE SEQUENCE [LARGE SCALE GENOMIC DNA]</scope>
    <source>
        <strain evidence="4 5">BL-383-APC-3D</strain>
    </source>
</reference>
<keyword evidence="2" id="KW-0732">Signal</keyword>
<feature type="chain" id="PRO_5044309086" evidence="2">
    <location>
        <begin position="27"/>
        <end position="373"/>
    </location>
</feature>
<feature type="compositionally biased region" description="Basic and acidic residues" evidence="1">
    <location>
        <begin position="328"/>
        <end position="342"/>
    </location>
</feature>
<evidence type="ECO:0000313" key="5">
    <source>
        <dbReference type="Proteomes" id="UP000544551"/>
    </source>
</evidence>